<keyword evidence="2" id="KW-1185">Reference proteome</keyword>
<protein>
    <submittedName>
        <fullName evidence="1">Uncharacterized protein</fullName>
    </submittedName>
</protein>
<evidence type="ECO:0000313" key="2">
    <source>
        <dbReference type="Proteomes" id="UP001054841"/>
    </source>
</evidence>
<dbReference type="KEGG" id="vg:80099925"/>
<dbReference type="GeneID" id="80099925"/>
<reference evidence="1 2" key="1">
    <citation type="journal article" date="2022" name="Future Microbiol.">
        <title>Characterization and in vitro testing of newly isolated lytic bacteriophages for the biocontrol of Pseudomonas aeruginosa.</title>
        <authorList>
            <person name="Harada L.K."/>
            <person name="Silva E.C."/>
            <person name="Rossi F.P."/>
            <person name="Cieza B."/>
            <person name="Oliveira T.J."/>
            <person name="Pereira C."/>
            <person name="Tomazetto G."/>
            <person name="Silva B.B."/>
            <person name="Squina F.M."/>
            <person name="Vila M.M."/>
            <person name="Setubal J.C."/>
            <person name="Ha T."/>
            <person name="da Silva A.M."/>
            <person name="Balcao V.M."/>
        </authorList>
    </citation>
    <scope>NUCLEOTIDE SEQUENCE [LARGE SCALE GENOMIC DNA]</scope>
</reference>
<accession>A0A9E6Q6K7</accession>
<dbReference type="RefSeq" id="YP_010763206.1">
    <property type="nucleotide sequence ID" value="NC_073610.1"/>
</dbReference>
<evidence type="ECO:0000313" key="1">
    <source>
        <dbReference type="EMBL" id="QYC95166.1"/>
    </source>
</evidence>
<name>A0A9E6Q6K7_9CAUD</name>
<proteinExistence type="predicted"/>
<organism evidence="1 2">
    <name type="scientific">Pseudomonas phage PhL_UNISO_PA-DSM_ph0034</name>
    <dbReference type="NCBI Taxonomy" id="2812900"/>
    <lineage>
        <taxon>Viruses</taxon>
        <taxon>Duplodnaviria</taxon>
        <taxon>Heunggongvirae</taxon>
        <taxon>Uroviricota</taxon>
        <taxon>Caudoviricetes</taxon>
        <taxon>Vandenendeviridae</taxon>
        <taxon>Skurskavirinae</taxon>
        <taxon>Pakpunavirus</taxon>
        <taxon>Pakpunavirus ph0034</taxon>
    </lineage>
</organism>
<dbReference type="Proteomes" id="UP001054841">
    <property type="component" value="Segment"/>
</dbReference>
<dbReference type="EMBL" id="MW526259">
    <property type="protein sequence ID" value="QYC95166.1"/>
    <property type="molecule type" value="Genomic_DNA"/>
</dbReference>
<sequence length="35" mass="3930">MKCACKIIGPGLDSFRAFVYSEPIKQTEGRNEQVL</sequence>